<evidence type="ECO:0000313" key="2">
    <source>
        <dbReference type="EMBL" id="KAH3866759.1"/>
    </source>
</evidence>
<organism evidence="2 3">
    <name type="scientific">Dreissena polymorpha</name>
    <name type="common">Zebra mussel</name>
    <name type="synonym">Mytilus polymorpha</name>
    <dbReference type="NCBI Taxonomy" id="45954"/>
    <lineage>
        <taxon>Eukaryota</taxon>
        <taxon>Metazoa</taxon>
        <taxon>Spiralia</taxon>
        <taxon>Lophotrochozoa</taxon>
        <taxon>Mollusca</taxon>
        <taxon>Bivalvia</taxon>
        <taxon>Autobranchia</taxon>
        <taxon>Heteroconchia</taxon>
        <taxon>Euheterodonta</taxon>
        <taxon>Imparidentia</taxon>
        <taxon>Neoheterodontei</taxon>
        <taxon>Myida</taxon>
        <taxon>Dreissenoidea</taxon>
        <taxon>Dreissenidae</taxon>
        <taxon>Dreissena</taxon>
    </lineage>
</organism>
<evidence type="ECO:0000313" key="3">
    <source>
        <dbReference type="Proteomes" id="UP000828390"/>
    </source>
</evidence>
<name>A0A9D4RFV4_DREPO</name>
<feature type="domain" description="Fibronectin type-III" evidence="1">
    <location>
        <begin position="1"/>
        <end position="61"/>
    </location>
</feature>
<dbReference type="InterPro" id="IPR036116">
    <property type="entry name" value="FN3_sf"/>
</dbReference>
<dbReference type="InterPro" id="IPR003961">
    <property type="entry name" value="FN3_dom"/>
</dbReference>
<gene>
    <name evidence="2" type="ORF">DPMN_029858</name>
</gene>
<dbReference type="CDD" id="cd00063">
    <property type="entry name" value="FN3"/>
    <property type="match status" value="1"/>
</dbReference>
<dbReference type="EMBL" id="JAIWYP010000002">
    <property type="protein sequence ID" value="KAH3866759.1"/>
    <property type="molecule type" value="Genomic_DNA"/>
</dbReference>
<protein>
    <recommendedName>
        <fullName evidence="1">Fibronectin type-III domain-containing protein</fullName>
    </recommendedName>
</protein>
<comment type="caution">
    <text evidence="2">The sequence shown here is derived from an EMBL/GenBank/DDBJ whole genome shotgun (WGS) entry which is preliminary data.</text>
</comment>
<dbReference type="PROSITE" id="PS50853">
    <property type="entry name" value="FN3"/>
    <property type="match status" value="1"/>
</dbReference>
<accession>A0A9D4RFV4</accession>
<reference evidence="2" key="1">
    <citation type="journal article" date="2019" name="bioRxiv">
        <title>The Genome of the Zebra Mussel, Dreissena polymorpha: A Resource for Invasive Species Research.</title>
        <authorList>
            <person name="McCartney M.A."/>
            <person name="Auch B."/>
            <person name="Kono T."/>
            <person name="Mallez S."/>
            <person name="Zhang Y."/>
            <person name="Obille A."/>
            <person name="Becker A."/>
            <person name="Abrahante J.E."/>
            <person name="Garbe J."/>
            <person name="Badalamenti J.P."/>
            <person name="Herman A."/>
            <person name="Mangelson H."/>
            <person name="Liachko I."/>
            <person name="Sullivan S."/>
            <person name="Sone E.D."/>
            <person name="Koren S."/>
            <person name="Silverstein K.A.T."/>
            <person name="Beckman K.B."/>
            <person name="Gohl D.M."/>
        </authorList>
    </citation>
    <scope>NUCLEOTIDE SEQUENCE</scope>
    <source>
        <strain evidence="2">Duluth1</strain>
        <tissue evidence="2">Whole animal</tissue>
    </source>
</reference>
<sequence length="89" mass="9775">MYEEKGVSSTRISVNRSAIENQYKITSLRPTTKYTIYLYASTQKGAGPSTTADVESGVEPGKGSEFRNCFDMCLVLEKQGLKNVSKVVS</sequence>
<keyword evidence="3" id="KW-1185">Reference proteome</keyword>
<dbReference type="AlphaFoldDB" id="A0A9D4RFV4"/>
<dbReference type="Gene3D" id="2.60.40.10">
    <property type="entry name" value="Immunoglobulins"/>
    <property type="match status" value="1"/>
</dbReference>
<proteinExistence type="predicted"/>
<dbReference type="Proteomes" id="UP000828390">
    <property type="component" value="Unassembled WGS sequence"/>
</dbReference>
<reference evidence="2" key="2">
    <citation type="submission" date="2020-11" db="EMBL/GenBank/DDBJ databases">
        <authorList>
            <person name="McCartney M.A."/>
            <person name="Auch B."/>
            <person name="Kono T."/>
            <person name="Mallez S."/>
            <person name="Becker A."/>
            <person name="Gohl D.M."/>
            <person name="Silverstein K.A.T."/>
            <person name="Koren S."/>
            <person name="Bechman K.B."/>
            <person name="Herman A."/>
            <person name="Abrahante J.E."/>
            <person name="Garbe J."/>
        </authorList>
    </citation>
    <scope>NUCLEOTIDE SEQUENCE</scope>
    <source>
        <strain evidence="2">Duluth1</strain>
        <tissue evidence="2">Whole animal</tissue>
    </source>
</reference>
<dbReference type="Pfam" id="PF00041">
    <property type="entry name" value="fn3"/>
    <property type="match status" value="1"/>
</dbReference>
<dbReference type="SUPFAM" id="SSF49265">
    <property type="entry name" value="Fibronectin type III"/>
    <property type="match status" value="1"/>
</dbReference>
<dbReference type="InterPro" id="IPR013783">
    <property type="entry name" value="Ig-like_fold"/>
</dbReference>
<evidence type="ECO:0000259" key="1">
    <source>
        <dbReference type="PROSITE" id="PS50853"/>
    </source>
</evidence>